<dbReference type="GO" id="GO:0006171">
    <property type="term" value="P:cAMP biosynthetic process"/>
    <property type="evidence" value="ECO:0007669"/>
    <property type="project" value="UniProtKB-KW"/>
</dbReference>
<dbReference type="SMART" id="SM00364">
    <property type="entry name" value="LRR_BAC"/>
    <property type="match status" value="4"/>
</dbReference>
<evidence type="ECO:0000256" key="9">
    <source>
        <dbReference type="ARBA" id="ARBA00022998"/>
    </source>
</evidence>
<keyword evidence="5" id="KW-0433">Leucine-rich repeat</keyword>
<dbReference type="Gene3D" id="3.60.40.10">
    <property type="entry name" value="PPM-type phosphatase domain"/>
    <property type="match status" value="1"/>
</dbReference>
<dbReference type="PROSITE" id="PS50200">
    <property type="entry name" value="RA"/>
    <property type="match status" value="1"/>
</dbReference>
<dbReference type="GO" id="GO:0005737">
    <property type="term" value="C:cytoplasm"/>
    <property type="evidence" value="ECO:0007669"/>
    <property type="project" value="TreeGrafter"/>
</dbReference>
<dbReference type="InterPro" id="IPR003591">
    <property type="entry name" value="Leu-rich_rpt_typical-subtyp"/>
</dbReference>
<dbReference type="InterPro" id="IPR001611">
    <property type="entry name" value="Leu-rich_rpt"/>
</dbReference>
<feature type="compositionally biased region" description="Basic and acidic residues" evidence="13">
    <location>
        <begin position="210"/>
        <end position="230"/>
    </location>
</feature>
<evidence type="ECO:0000313" key="18">
    <source>
        <dbReference type="Proteomes" id="UP000269721"/>
    </source>
</evidence>
<dbReference type="InterPro" id="IPR032675">
    <property type="entry name" value="LRR_dom_sf"/>
</dbReference>
<gene>
    <name evidence="17" type="ORF">BDK51DRAFT_29303</name>
</gene>
<dbReference type="GO" id="GO:0046872">
    <property type="term" value="F:metal ion binding"/>
    <property type="evidence" value="ECO:0007669"/>
    <property type="project" value="UniProtKB-KW"/>
</dbReference>
<keyword evidence="10" id="KW-0456">Lyase</keyword>
<feature type="compositionally biased region" description="Basic and acidic residues" evidence="13">
    <location>
        <begin position="389"/>
        <end position="406"/>
    </location>
</feature>
<dbReference type="InterPro" id="IPR001932">
    <property type="entry name" value="PPM-type_phosphatase-like_dom"/>
</dbReference>
<feature type="domain" description="Ras-associating" evidence="15">
    <location>
        <begin position="431"/>
        <end position="533"/>
    </location>
</feature>
<evidence type="ECO:0000259" key="15">
    <source>
        <dbReference type="PROSITE" id="PS50200"/>
    </source>
</evidence>
<feature type="compositionally biased region" description="Low complexity" evidence="13">
    <location>
        <begin position="1246"/>
        <end position="1271"/>
    </location>
</feature>
<sequence length="1955" mass="207931">MNPAFNLPPPPHTPPRHPSAEEHTPHDRDTDSPTSSAHSSASRPHLHPPPPPRGPSVSAASPDGGRFLDDLLQSYDRFSTGRGVVPHAWSDSSHPAPSRSREPTIDTSSLHYDHGVSPHSYPGSMTASSSSSFTASTGNSPRGQLTASSTSPPKTASPARPHAQFLNRIHGGSFSTSMSEDLGAPASAELSARRPSTDAPWSIISALSPSRDRDKDGGEREKDRDKEKKKGLFRNPFGKKKNRKEDSVVEGDYGHFSDGEFTRRSSESNGRKNSGSGEHHRTGGIFGGRFGSSKPPTALSPRSSTAPVLPSASHDAHDDDPAHMSPLRVHHSSPNNARPRVFGPPTSSWTAPESWKVRDGSPVPPMPPMPIDTSTSDWGTGRGLGASAEDGHSQDGSTERIPRGSMDDTGGGGLEDGRSWKGSVAKTPEDRPSCLRLFRSDSTFATISARESTTTQELLSVMGRKSLITDLSNYEIRLVRHGTDRILRRDERPLQIQRQLFEELGYVVSDRMEQLGREDNTYVCKFLFKEISTGNEINPNYWKAPSLDPAFISLSGFQLTAMPVVIFRFAGDIRHLDVSRNPNIHDLPNDLAQSLTALRVVSMNHNEILKFPRSLQLVTTLVMIDLSNNRMRSLEGTGIGSLTRLVKLNIAGNLVDRFPEDIARGCTNLAVLGMANNRLAAFPHEVCAYMGRSLTELDVGFNRIRGSIPDEIGNLDHLTVLRFPGNRVEGALPPRFGELVELEELDGRANRLGAGGGADEDVVGVLGRCPKLRCVELDGNYIRWVGPPHGRNLVDDEDDRDETQHVDFAAVERFSMGCQGAAGHVLGTGEPPLPMAVRMSNLSATLADLNLSRCGLESLPTRFFLRVPGLVALNVSGNRLRALPSITFQIDLDPLDGPTSPVSPSSPASSASGSTPRQHGNVRGLFRLRELNVSYNLLESLPDELGDLVDLAHLECQGNRLRTLPAEIWRCGKLRLLNASSNLLELLPTPFPDDAQLQADPAFVTFDRGMLRSAAALAASTPLYPLPTSSSASSDDEPSPPPSQTRHLPPLSRSLQSLYLTDNRLTDDLYIALHHLPNLTTLHVSFNEITDITPWLVAIGAGAGGGGWFQKLRVLHLSGNGIASLPGEIERMRGLRALFLNGNKLSTVPGEVGKLNRLVALDLGAQVGGRGEGSGLRYNVSNWPYDWNWNWNLDLKYLNLSGNKRLEIKPTSSSGFLASNNPLSSTPTSITPTNPSTNFKPPTLRGAPSTSPSSGSAFSPTTALTTTSPPSNRRDLTDFNALTNLRLLGLIDVTCLIVPPDETGERRVRTTGSDVPVSGVPGGVVRYGVADALAPGDPSRGEEAHVLGVWDLVVPKFRGRDSEALFGVFDGRGTAGGMRIAKYLNEWFGWVLANELDKLEKEPESRKGSLGSLGGRERRRGAAAAGAAGAAAGDEEVVLDSAAIATAIRRTFLTLNRELGAIATAPDSAAAADARRQAAGSRSGGAQRGTPLAEVFVVPEVPNLHGASATIVFLHGARRRPRSTDGVGAAATAASLKCEMHIANVGDGLAVVSRAGGCARVLSRLHALDVGRRPRRSDDAADDSDTAAAAGSDDDAAACETARVQAAGGWVSPLGLVDGKVELTRAFGCFPVLGPVNADPWIRRVELDFGDDLDAPDPPPAGSLSSGLVPSWRLGGSNSTSGQALGAVGGAEDLAEDNPAPAGGDEFVVLTSGAVWRAVGRGADGAQRIVDIARSAAATGGAGSAAAAPASGISKSASGLQAPQAKTGSSGGWGTAAMKVRDVALSLGSGTAGGPGGFLVMVLGLRDLVKRSAWWGAAAARRGSAESEAGGVVKNEVSIKEKKRRGEELGVDATLHKEISPPTGRVALVFTDIKSSTAIWESNPVAMRAALRLHHATMRRLLRQCAGYEVKTEGDAFMVSFQNILHAIEWCLVVQGELMAVDWPQEILTTQDGGE</sequence>
<feature type="region of interest" description="Disordered" evidence="13">
    <location>
        <begin position="1"/>
        <end position="429"/>
    </location>
</feature>
<evidence type="ECO:0000256" key="1">
    <source>
        <dbReference type="ARBA" id="ARBA00001593"/>
    </source>
</evidence>
<evidence type="ECO:0000256" key="3">
    <source>
        <dbReference type="ARBA" id="ARBA00012201"/>
    </source>
</evidence>
<feature type="region of interest" description="Disordered" evidence="13">
    <location>
        <begin position="896"/>
        <end position="920"/>
    </location>
</feature>
<evidence type="ECO:0000256" key="11">
    <source>
        <dbReference type="ARBA" id="ARBA00032597"/>
    </source>
</evidence>
<dbReference type="InterPro" id="IPR029787">
    <property type="entry name" value="Nucleotide_cyclase"/>
</dbReference>
<evidence type="ECO:0000256" key="6">
    <source>
        <dbReference type="ARBA" id="ARBA00022723"/>
    </source>
</evidence>
<dbReference type="SUPFAM" id="SSF52058">
    <property type="entry name" value="L domain-like"/>
    <property type="match status" value="2"/>
</dbReference>
<feature type="compositionally biased region" description="Low complexity" evidence="13">
    <location>
        <begin position="120"/>
        <end position="159"/>
    </location>
</feature>
<dbReference type="PROSITE" id="PS51450">
    <property type="entry name" value="LRR"/>
    <property type="match status" value="2"/>
</dbReference>
<evidence type="ECO:0000256" key="12">
    <source>
        <dbReference type="ARBA" id="ARBA00032637"/>
    </source>
</evidence>
<feature type="compositionally biased region" description="Basic residues" evidence="13">
    <location>
        <begin position="231"/>
        <end position="242"/>
    </location>
</feature>
<feature type="compositionally biased region" description="Basic and acidic residues" evidence="13">
    <location>
        <begin position="243"/>
        <end position="270"/>
    </location>
</feature>
<dbReference type="Gene3D" id="3.30.70.1230">
    <property type="entry name" value="Nucleotide cyclase"/>
    <property type="match status" value="1"/>
</dbReference>
<evidence type="ECO:0000256" key="2">
    <source>
        <dbReference type="ARBA" id="ARBA00005381"/>
    </source>
</evidence>
<feature type="compositionally biased region" description="Low complexity" evidence="13">
    <location>
        <begin position="1219"/>
        <end position="1238"/>
    </location>
</feature>
<feature type="domain" description="Guanylate cyclase" evidence="14">
    <location>
        <begin position="1867"/>
        <end position="1927"/>
    </location>
</feature>
<dbReference type="SMART" id="SM00369">
    <property type="entry name" value="LRR_TYP"/>
    <property type="match status" value="11"/>
</dbReference>
<dbReference type="InterPro" id="IPR050216">
    <property type="entry name" value="LRR_domain-containing"/>
</dbReference>
<keyword evidence="6" id="KW-0479">Metal-binding</keyword>
<feature type="region of interest" description="Disordered" evidence="13">
    <location>
        <begin position="1211"/>
        <end position="1275"/>
    </location>
</feature>
<feature type="compositionally biased region" description="Low complexity" evidence="13">
    <location>
        <begin position="897"/>
        <end position="916"/>
    </location>
</feature>
<dbReference type="Gene3D" id="3.80.10.10">
    <property type="entry name" value="Ribonuclease Inhibitor"/>
    <property type="match status" value="4"/>
</dbReference>
<dbReference type="OrthoDB" id="2021138at2759"/>
<dbReference type="Proteomes" id="UP000269721">
    <property type="component" value="Unassembled WGS sequence"/>
</dbReference>
<keyword evidence="9" id="KW-0115">cAMP biosynthesis</keyword>
<evidence type="ECO:0000256" key="4">
    <source>
        <dbReference type="ARBA" id="ARBA00021420"/>
    </source>
</evidence>
<feature type="region of interest" description="Disordered" evidence="13">
    <location>
        <begin position="1652"/>
        <end position="1675"/>
    </location>
</feature>
<dbReference type="Pfam" id="PF00560">
    <property type="entry name" value="LRR_1"/>
    <property type="match status" value="1"/>
</dbReference>
<organism evidence="17 18">
    <name type="scientific">Blyttiomyces helicus</name>
    <dbReference type="NCBI Taxonomy" id="388810"/>
    <lineage>
        <taxon>Eukaryota</taxon>
        <taxon>Fungi</taxon>
        <taxon>Fungi incertae sedis</taxon>
        <taxon>Chytridiomycota</taxon>
        <taxon>Chytridiomycota incertae sedis</taxon>
        <taxon>Chytridiomycetes</taxon>
        <taxon>Chytridiomycetes incertae sedis</taxon>
        <taxon>Blyttiomyces</taxon>
    </lineage>
</organism>
<dbReference type="SMART" id="SM00314">
    <property type="entry name" value="RA"/>
    <property type="match status" value="1"/>
</dbReference>
<feature type="compositionally biased region" description="Basic and acidic residues" evidence="13">
    <location>
        <begin position="18"/>
        <end position="31"/>
    </location>
</feature>
<evidence type="ECO:0000256" key="13">
    <source>
        <dbReference type="SAM" id="MobiDB-lite"/>
    </source>
</evidence>
<evidence type="ECO:0000256" key="8">
    <source>
        <dbReference type="ARBA" id="ARBA00022842"/>
    </source>
</evidence>
<keyword evidence="8" id="KW-0460">Magnesium</keyword>
<evidence type="ECO:0000259" key="16">
    <source>
        <dbReference type="PROSITE" id="PS51746"/>
    </source>
</evidence>
<evidence type="ECO:0000256" key="7">
    <source>
        <dbReference type="ARBA" id="ARBA00022737"/>
    </source>
</evidence>
<dbReference type="InterPro" id="IPR001054">
    <property type="entry name" value="A/G_cyclase"/>
</dbReference>
<dbReference type="InterPro" id="IPR036457">
    <property type="entry name" value="PPM-type-like_dom_sf"/>
</dbReference>
<dbReference type="Pfam" id="PF00211">
    <property type="entry name" value="Guanylate_cyc"/>
    <property type="match status" value="1"/>
</dbReference>
<feature type="compositionally biased region" description="Low complexity" evidence="13">
    <location>
        <begin position="32"/>
        <end position="43"/>
    </location>
</feature>
<feature type="region of interest" description="Disordered" evidence="13">
    <location>
        <begin position="1026"/>
        <end position="1050"/>
    </location>
</feature>
<dbReference type="Pfam" id="PF12799">
    <property type="entry name" value="LRR_4"/>
    <property type="match status" value="1"/>
</dbReference>
<comment type="catalytic activity">
    <reaction evidence="1">
        <text>ATP = 3',5'-cyclic AMP + diphosphate</text>
        <dbReference type="Rhea" id="RHEA:15389"/>
        <dbReference type="ChEBI" id="CHEBI:30616"/>
        <dbReference type="ChEBI" id="CHEBI:33019"/>
        <dbReference type="ChEBI" id="CHEBI:58165"/>
        <dbReference type="EC" id="4.6.1.1"/>
    </reaction>
</comment>
<evidence type="ECO:0000313" key="17">
    <source>
        <dbReference type="EMBL" id="RKO93529.1"/>
    </source>
</evidence>
<keyword evidence="18" id="KW-1185">Reference proteome</keyword>
<accession>A0A4P9WKK5</accession>
<keyword evidence="7" id="KW-0677">Repeat</keyword>
<dbReference type="EC" id="4.6.1.1" evidence="3"/>
<dbReference type="PROSITE" id="PS50125">
    <property type="entry name" value="GUANYLATE_CYCLASE_2"/>
    <property type="match status" value="1"/>
</dbReference>
<dbReference type="SMART" id="SM00332">
    <property type="entry name" value="PP2Cc"/>
    <property type="match status" value="1"/>
</dbReference>
<dbReference type="InterPro" id="IPR000159">
    <property type="entry name" value="RA_dom"/>
</dbReference>
<dbReference type="Pfam" id="PF00481">
    <property type="entry name" value="PP2C"/>
    <property type="match status" value="1"/>
</dbReference>
<evidence type="ECO:0000256" key="10">
    <source>
        <dbReference type="ARBA" id="ARBA00023239"/>
    </source>
</evidence>
<dbReference type="GO" id="GO:0035556">
    <property type="term" value="P:intracellular signal transduction"/>
    <property type="evidence" value="ECO:0007669"/>
    <property type="project" value="InterPro"/>
</dbReference>
<feature type="region of interest" description="Disordered" evidence="13">
    <location>
        <begin position="1572"/>
        <end position="1595"/>
    </location>
</feature>
<evidence type="ECO:0000259" key="14">
    <source>
        <dbReference type="PROSITE" id="PS50125"/>
    </source>
</evidence>
<comment type="similarity">
    <text evidence="2">Belongs to the adenylyl cyclase class-3 family.</text>
</comment>
<name>A0A4P9WKK5_9FUNG</name>
<evidence type="ECO:0000256" key="5">
    <source>
        <dbReference type="ARBA" id="ARBA00022614"/>
    </source>
</evidence>
<feature type="non-terminal residue" evidence="17">
    <location>
        <position position="1955"/>
    </location>
</feature>
<dbReference type="Pfam" id="PF23010">
    <property type="entry name" value="RA_3"/>
    <property type="match status" value="1"/>
</dbReference>
<protein>
    <recommendedName>
        <fullName evidence="4">Adenylate cyclase</fullName>
        <ecNumber evidence="3">4.6.1.1</ecNumber>
    </recommendedName>
    <alternativeName>
        <fullName evidence="11">ATP pyrophosphate-lyase</fullName>
    </alternativeName>
    <alternativeName>
        <fullName evidence="12">Adenylyl cyclase</fullName>
    </alternativeName>
</protein>
<proteinExistence type="inferred from homology"/>
<dbReference type="EMBL" id="KZ994205">
    <property type="protein sequence ID" value="RKO93529.1"/>
    <property type="molecule type" value="Genomic_DNA"/>
</dbReference>
<dbReference type="Pfam" id="PF13855">
    <property type="entry name" value="LRR_8"/>
    <property type="match status" value="1"/>
</dbReference>
<dbReference type="SUPFAM" id="SSF81606">
    <property type="entry name" value="PP2C-like"/>
    <property type="match status" value="1"/>
</dbReference>
<dbReference type="SUPFAM" id="SSF55073">
    <property type="entry name" value="Nucleotide cyclase"/>
    <property type="match status" value="1"/>
</dbReference>
<dbReference type="PROSITE" id="PS51746">
    <property type="entry name" value="PPM_2"/>
    <property type="match status" value="1"/>
</dbReference>
<dbReference type="GO" id="GO:0004016">
    <property type="term" value="F:adenylate cyclase activity"/>
    <property type="evidence" value="ECO:0007669"/>
    <property type="project" value="UniProtKB-EC"/>
</dbReference>
<feature type="compositionally biased region" description="Pro residues" evidence="13">
    <location>
        <begin position="1"/>
        <end position="17"/>
    </location>
</feature>
<dbReference type="PANTHER" id="PTHR48051">
    <property type="match status" value="1"/>
</dbReference>
<dbReference type="PANTHER" id="PTHR48051:SF1">
    <property type="entry name" value="RAS SUPPRESSOR PROTEIN 1"/>
    <property type="match status" value="1"/>
</dbReference>
<dbReference type="InterPro" id="IPR025875">
    <property type="entry name" value="Leu-rich_rpt_4"/>
</dbReference>
<dbReference type="InterPro" id="IPR055071">
    <property type="entry name" value="RA_PHLPP-like"/>
</dbReference>
<reference evidence="18" key="1">
    <citation type="journal article" date="2018" name="Nat. Microbiol.">
        <title>Leveraging single-cell genomics to expand the fungal tree of life.</title>
        <authorList>
            <person name="Ahrendt S.R."/>
            <person name="Quandt C.A."/>
            <person name="Ciobanu D."/>
            <person name="Clum A."/>
            <person name="Salamov A."/>
            <person name="Andreopoulos B."/>
            <person name="Cheng J.F."/>
            <person name="Woyke T."/>
            <person name="Pelin A."/>
            <person name="Henrissat B."/>
            <person name="Reynolds N.K."/>
            <person name="Benny G.L."/>
            <person name="Smith M.E."/>
            <person name="James T.Y."/>
            <person name="Grigoriev I.V."/>
        </authorList>
    </citation>
    <scope>NUCLEOTIDE SEQUENCE [LARGE SCALE GENOMIC DNA]</scope>
</reference>
<feature type="domain" description="PPM-type phosphatase" evidence="16">
    <location>
        <begin position="1326"/>
        <end position="1805"/>
    </location>
</feature>
<dbReference type="CDD" id="cd17214">
    <property type="entry name" value="RA_CYR1_like"/>
    <property type="match status" value="1"/>
</dbReference>